<dbReference type="Proteomes" id="UP000319663">
    <property type="component" value="Unassembled WGS sequence"/>
</dbReference>
<dbReference type="OrthoDB" id="431202at2759"/>
<dbReference type="AlphaFoldDB" id="A0A507QX22"/>
<evidence type="ECO:0000256" key="2">
    <source>
        <dbReference type="SAM" id="Phobius"/>
    </source>
</evidence>
<feature type="transmembrane region" description="Helical" evidence="2">
    <location>
        <begin position="57"/>
        <end position="79"/>
    </location>
</feature>
<keyword evidence="2" id="KW-1133">Transmembrane helix</keyword>
<feature type="transmembrane region" description="Helical" evidence="2">
    <location>
        <begin position="194"/>
        <end position="219"/>
    </location>
</feature>
<feature type="compositionally biased region" description="Pro residues" evidence="1">
    <location>
        <begin position="38"/>
        <end position="50"/>
    </location>
</feature>
<comment type="caution">
    <text evidence="4">The sequence shown here is derived from an EMBL/GenBank/DDBJ whole genome shotgun (WGS) entry which is preliminary data.</text>
</comment>
<dbReference type="STRING" id="5098.A0A507QX22"/>
<reference evidence="4 5" key="1">
    <citation type="submission" date="2019-06" db="EMBL/GenBank/DDBJ databases">
        <title>Wine fermentation using esterase from Monascus purpureus.</title>
        <authorList>
            <person name="Geng C."/>
            <person name="Zhang Y."/>
        </authorList>
    </citation>
    <scope>NUCLEOTIDE SEQUENCE [LARGE SCALE GENOMIC DNA]</scope>
    <source>
        <strain evidence="4">HQ1</strain>
    </source>
</reference>
<dbReference type="EMBL" id="VIFY01000071">
    <property type="protein sequence ID" value="TQB72003.1"/>
    <property type="molecule type" value="Genomic_DNA"/>
</dbReference>
<evidence type="ECO:0000313" key="4">
    <source>
        <dbReference type="EMBL" id="TQB72003.1"/>
    </source>
</evidence>
<feature type="chain" id="PRO_5021372748" description="Vacuolar membrane protein" evidence="3">
    <location>
        <begin position="20"/>
        <end position="367"/>
    </location>
</feature>
<evidence type="ECO:0000256" key="3">
    <source>
        <dbReference type="SAM" id="SignalP"/>
    </source>
</evidence>
<organism evidence="4 5">
    <name type="scientific">Monascus purpureus</name>
    <name type="common">Red mold</name>
    <name type="synonym">Monascus anka</name>
    <dbReference type="NCBI Taxonomy" id="5098"/>
    <lineage>
        <taxon>Eukaryota</taxon>
        <taxon>Fungi</taxon>
        <taxon>Dikarya</taxon>
        <taxon>Ascomycota</taxon>
        <taxon>Pezizomycotina</taxon>
        <taxon>Eurotiomycetes</taxon>
        <taxon>Eurotiomycetidae</taxon>
        <taxon>Eurotiales</taxon>
        <taxon>Aspergillaceae</taxon>
        <taxon>Monascus</taxon>
    </lineage>
</organism>
<feature type="region of interest" description="Disordered" evidence="1">
    <location>
        <begin position="293"/>
        <end position="324"/>
    </location>
</feature>
<sequence length="367" mass="40600">MTHSLLCLWLVAFATISTAVDTANSTPSPTSPSLSTPSPEPASTPSPSPVPEGECKLLGPFSLLVQVALGAIALLSLVYKRWKERPQRPLKVWAFDVSKQVFGSSMLHLANIFMSMFSAGQFDIARKYNANPCSYYLLNLGIDTTFGIPILMLILRILNYFASYTPLADPPESIESGNYGNPPRATWWFKQSMIYFVGLLGMKICVLFIIQLVPFIVQVGDWALRWTEGNMVVQIIFVMLLFPVTMNAIQYYIIDALIKKPNPVQYDSLAERDDEIADALMDDDRHRRSALLAAMDSDTSDSDDDLAGKTGEADSRRSSFSRDSSGEFYRAVNTVHEGSLSAASEGSSNINSEYRRSAIKLAAQRGY</sequence>
<feature type="region of interest" description="Disordered" evidence="1">
    <location>
        <begin position="22"/>
        <end position="51"/>
    </location>
</feature>
<feature type="transmembrane region" description="Helical" evidence="2">
    <location>
        <begin position="134"/>
        <end position="155"/>
    </location>
</feature>
<evidence type="ECO:0000256" key="1">
    <source>
        <dbReference type="SAM" id="MobiDB-lite"/>
    </source>
</evidence>
<feature type="transmembrane region" description="Helical" evidence="2">
    <location>
        <begin position="100"/>
        <end position="122"/>
    </location>
</feature>
<dbReference type="InterPro" id="IPR022127">
    <property type="entry name" value="STIMATE/YPL162C"/>
</dbReference>
<gene>
    <name evidence="4" type="ORF">MPDQ_007165</name>
</gene>
<evidence type="ECO:0008006" key="6">
    <source>
        <dbReference type="Google" id="ProtNLM"/>
    </source>
</evidence>
<dbReference type="PANTHER" id="PTHR31735">
    <property type="entry name" value="VACUOLAR MEMBRANE PROTEIN YPL162C"/>
    <property type="match status" value="1"/>
</dbReference>
<protein>
    <recommendedName>
        <fullName evidence="6">Vacuolar membrane protein</fullName>
    </recommendedName>
</protein>
<name>A0A507QX22_MONPU</name>
<dbReference type="PANTHER" id="PTHR31735:SF1">
    <property type="entry name" value="VACUOLAR MEMBRANE PROTEIN YPL162C"/>
    <property type="match status" value="1"/>
</dbReference>
<accession>A0A507QX22</accession>
<proteinExistence type="predicted"/>
<dbReference type="GO" id="GO:0016020">
    <property type="term" value="C:membrane"/>
    <property type="evidence" value="ECO:0007669"/>
    <property type="project" value="TreeGrafter"/>
</dbReference>
<keyword evidence="3" id="KW-0732">Signal</keyword>
<keyword evidence="5" id="KW-1185">Reference proteome</keyword>
<keyword evidence="2" id="KW-0812">Transmembrane</keyword>
<feature type="signal peptide" evidence="3">
    <location>
        <begin position="1"/>
        <end position="19"/>
    </location>
</feature>
<evidence type="ECO:0000313" key="5">
    <source>
        <dbReference type="Proteomes" id="UP000319663"/>
    </source>
</evidence>
<keyword evidence="2" id="KW-0472">Membrane</keyword>
<feature type="transmembrane region" description="Helical" evidence="2">
    <location>
        <begin position="231"/>
        <end position="254"/>
    </location>
</feature>
<dbReference type="Pfam" id="PF12400">
    <property type="entry name" value="STIMATE"/>
    <property type="match status" value="1"/>
</dbReference>
<feature type="compositionally biased region" description="Low complexity" evidence="1">
    <location>
        <begin position="25"/>
        <end position="37"/>
    </location>
</feature>